<keyword evidence="3" id="KW-1185">Reference proteome</keyword>
<dbReference type="RefSeq" id="XP_013236975.1">
    <property type="nucleotide sequence ID" value="XM_013381521.1"/>
</dbReference>
<dbReference type="GeneID" id="25260565"/>
<comment type="caution">
    <text evidence="2">The sequence shown here is derived from an EMBL/GenBank/DDBJ whole genome shotgun (WGS) entry which is preliminary data.</text>
</comment>
<dbReference type="EMBL" id="JMKJ01000575">
    <property type="protein sequence ID" value="KGG50548.1"/>
    <property type="molecule type" value="Genomic_DNA"/>
</dbReference>
<reference evidence="2 3" key="1">
    <citation type="submission" date="2014-04" db="EMBL/GenBank/DDBJ databases">
        <title>A new species of microsporidia sheds light on the evolution of extreme parasitism.</title>
        <authorList>
            <person name="Haag K.L."/>
            <person name="James T.Y."/>
            <person name="Larsson R."/>
            <person name="Schaer T.M."/>
            <person name="Refardt D."/>
            <person name="Pombert J.-F."/>
            <person name="Ebert D."/>
        </authorList>
    </citation>
    <scope>NUCLEOTIDE SEQUENCE [LARGE SCALE GENOMIC DNA]</scope>
    <source>
        <strain evidence="2 3">UGP3</strain>
        <tissue evidence="2">Spores</tissue>
    </source>
</reference>
<evidence type="ECO:0000256" key="1">
    <source>
        <dbReference type="SAM" id="MobiDB-lite"/>
    </source>
</evidence>
<protein>
    <submittedName>
        <fullName evidence="2">Uncharacterized protein</fullName>
    </submittedName>
</protein>
<proteinExistence type="predicted"/>
<sequence>MFGFRKGNAILSSLPVASKKRKPAEEIKPAPAKRQSPNQGGCDDPDTAKPIAMHPMKEEIFCTPFSTRICAANYEEYSTPANKSATLDLFCKDQEASAHTDEVDDFRCKTDASLDLLIANSPNLDLIELASSAPVAHSGDKLLETTAPLLANPFRNHSAIIRFARSTGAKDLRPDVDATRRICERAFAQSRHDRRPQDVELSLDSLFAMMKDRILIPDKLKQYDQIQTQLKYPASYELPRRRVYMEINQLQKVAKKPPKN</sequence>
<dbReference type="Proteomes" id="UP000029725">
    <property type="component" value="Unassembled WGS sequence"/>
</dbReference>
<dbReference type="AlphaFoldDB" id="A0A098VNB9"/>
<gene>
    <name evidence="2" type="ORF">DI09_66p120</name>
</gene>
<accession>A0A098VNB9</accession>
<dbReference type="VEuPathDB" id="MicrosporidiaDB:DI09_66p120"/>
<evidence type="ECO:0000313" key="3">
    <source>
        <dbReference type="Proteomes" id="UP000029725"/>
    </source>
</evidence>
<feature type="region of interest" description="Disordered" evidence="1">
    <location>
        <begin position="15"/>
        <end position="50"/>
    </location>
</feature>
<evidence type="ECO:0000313" key="2">
    <source>
        <dbReference type="EMBL" id="KGG50548.1"/>
    </source>
</evidence>
<dbReference type="HOGENOM" id="CLU_1069930_0_0_1"/>
<organism evidence="2 3">
    <name type="scientific">Mitosporidium daphniae</name>
    <dbReference type="NCBI Taxonomy" id="1485682"/>
    <lineage>
        <taxon>Eukaryota</taxon>
        <taxon>Fungi</taxon>
        <taxon>Fungi incertae sedis</taxon>
        <taxon>Microsporidia</taxon>
        <taxon>Mitosporidium</taxon>
    </lineage>
</organism>
<name>A0A098VNB9_9MICR</name>